<dbReference type="InParanoid" id="A0A2G5D4Y5"/>
<feature type="domain" description="F-box" evidence="1">
    <location>
        <begin position="9"/>
        <end position="59"/>
    </location>
</feature>
<proteinExistence type="predicted"/>
<dbReference type="InterPro" id="IPR006527">
    <property type="entry name" value="F-box-assoc_dom_typ1"/>
</dbReference>
<evidence type="ECO:0000313" key="2">
    <source>
        <dbReference type="EMBL" id="PIA38553.1"/>
    </source>
</evidence>
<dbReference type="PANTHER" id="PTHR31672:SF13">
    <property type="entry name" value="F-BOX PROTEIN CPR30-LIKE"/>
    <property type="match status" value="1"/>
</dbReference>
<dbReference type="OrthoDB" id="1867629at2759"/>
<accession>A0A2G5D4Y5</accession>
<protein>
    <recommendedName>
        <fullName evidence="1">F-box domain-containing protein</fullName>
    </recommendedName>
</protein>
<dbReference type="EMBL" id="KZ305044">
    <property type="protein sequence ID" value="PIA38553.1"/>
    <property type="molecule type" value="Genomic_DNA"/>
</dbReference>
<name>A0A2G5D4Y5_AQUCA</name>
<gene>
    <name evidence="2" type="ORF">AQUCO_02700042v1</name>
</gene>
<dbReference type="Proteomes" id="UP000230069">
    <property type="component" value="Unassembled WGS sequence"/>
</dbReference>
<evidence type="ECO:0000313" key="3">
    <source>
        <dbReference type="Proteomes" id="UP000230069"/>
    </source>
</evidence>
<dbReference type="STRING" id="218851.A0A2G5D4Y5"/>
<dbReference type="InterPro" id="IPR050796">
    <property type="entry name" value="SCF_F-box_component"/>
</dbReference>
<organism evidence="2 3">
    <name type="scientific">Aquilegia coerulea</name>
    <name type="common">Rocky mountain columbine</name>
    <dbReference type="NCBI Taxonomy" id="218851"/>
    <lineage>
        <taxon>Eukaryota</taxon>
        <taxon>Viridiplantae</taxon>
        <taxon>Streptophyta</taxon>
        <taxon>Embryophyta</taxon>
        <taxon>Tracheophyta</taxon>
        <taxon>Spermatophyta</taxon>
        <taxon>Magnoliopsida</taxon>
        <taxon>Ranunculales</taxon>
        <taxon>Ranunculaceae</taxon>
        <taxon>Thalictroideae</taxon>
        <taxon>Aquilegia</taxon>
    </lineage>
</organism>
<dbReference type="AlphaFoldDB" id="A0A2G5D4Y5"/>
<dbReference type="SMART" id="SM00256">
    <property type="entry name" value="FBOX"/>
    <property type="match status" value="1"/>
</dbReference>
<keyword evidence="3" id="KW-1185">Reference proteome</keyword>
<dbReference type="InterPro" id="IPR017451">
    <property type="entry name" value="F-box-assoc_interact_dom"/>
</dbReference>
<dbReference type="SUPFAM" id="SSF81383">
    <property type="entry name" value="F-box domain"/>
    <property type="match status" value="1"/>
</dbReference>
<dbReference type="Gene3D" id="1.20.1280.50">
    <property type="match status" value="1"/>
</dbReference>
<reference evidence="2 3" key="1">
    <citation type="submission" date="2017-09" db="EMBL/GenBank/DDBJ databases">
        <title>WGS assembly of Aquilegia coerulea Goldsmith.</title>
        <authorList>
            <person name="Hodges S."/>
            <person name="Kramer E."/>
            <person name="Nordborg M."/>
            <person name="Tomkins J."/>
            <person name="Borevitz J."/>
            <person name="Derieg N."/>
            <person name="Yan J."/>
            <person name="Mihaltcheva S."/>
            <person name="Hayes R.D."/>
            <person name="Rokhsar D."/>
        </authorList>
    </citation>
    <scope>NUCLEOTIDE SEQUENCE [LARGE SCALE GENOMIC DNA]</scope>
    <source>
        <strain evidence="3">cv. Goldsmith</strain>
    </source>
</reference>
<sequence>MATTSNTGEMTVVLLPDDVVFRILLWLPVASLLRFKSVCKSWLSLIESSCFIIQHYHHLHLPNNNLLYQEEEEENILVVTHPLLFQDQDPCFSVSVSLLSGNKFQMLQNFHLPHSSIKEGVHHVQILASCDGIVCIQYDHYRDVALLNPGTKQCRILPRSFPLPPEVEILQGERQGTNINGGFGFDVKSNDYKLVRILEVFRGSKILKLIERQVEVYSLNNNSWTTIEDVVLPTGIFILGSDLNAPFQNGIYCWLGRKLYSSEYGGMVRTWLTLLVSFDFSKCVFETMPLPDVYTVGEFNLRLALFKENVSCIEQPDCRLGEKYDCNTNIIILLVFRKKERLFARKETIRKMKKSCGCVILLLKNYNLYQCNLLNNISRLLSTRRV</sequence>
<dbReference type="PROSITE" id="PS50181">
    <property type="entry name" value="FBOX"/>
    <property type="match status" value="1"/>
</dbReference>
<dbReference type="CDD" id="cd22157">
    <property type="entry name" value="F-box_AtFBW1-like"/>
    <property type="match status" value="1"/>
</dbReference>
<dbReference type="Pfam" id="PF00646">
    <property type="entry name" value="F-box"/>
    <property type="match status" value="1"/>
</dbReference>
<dbReference type="InterPro" id="IPR001810">
    <property type="entry name" value="F-box_dom"/>
</dbReference>
<evidence type="ECO:0000259" key="1">
    <source>
        <dbReference type="PROSITE" id="PS50181"/>
    </source>
</evidence>
<dbReference type="InterPro" id="IPR036047">
    <property type="entry name" value="F-box-like_dom_sf"/>
</dbReference>
<dbReference type="FunCoup" id="A0A2G5D4Y5">
    <property type="interactions" value="30"/>
</dbReference>
<dbReference type="Pfam" id="PF07734">
    <property type="entry name" value="FBA_1"/>
    <property type="match status" value="1"/>
</dbReference>
<dbReference type="NCBIfam" id="TIGR01640">
    <property type="entry name" value="F_box_assoc_1"/>
    <property type="match status" value="1"/>
</dbReference>
<dbReference type="PANTHER" id="PTHR31672">
    <property type="entry name" value="BNACNNG10540D PROTEIN"/>
    <property type="match status" value="1"/>
</dbReference>